<protein>
    <submittedName>
        <fullName evidence="2">Uncharacterized protein</fullName>
    </submittedName>
</protein>
<comment type="caution">
    <text evidence="2">The sequence shown here is derived from an EMBL/GenBank/DDBJ whole genome shotgun (WGS) entry which is preliminary data.</text>
</comment>
<dbReference type="Proteomes" id="UP000639338">
    <property type="component" value="Unassembled WGS sequence"/>
</dbReference>
<name>A0A834Y2I8_APHGI</name>
<proteinExistence type="predicted"/>
<accession>A0A834Y2I8</accession>
<dbReference type="AlphaFoldDB" id="A0A834Y2I8"/>
<keyword evidence="3" id="KW-1185">Reference proteome</keyword>
<feature type="region of interest" description="Disordered" evidence="1">
    <location>
        <begin position="70"/>
        <end position="143"/>
    </location>
</feature>
<gene>
    <name evidence="2" type="ORF">HCN44_009588</name>
</gene>
<reference evidence="2 3" key="1">
    <citation type="submission" date="2020-08" db="EMBL/GenBank/DDBJ databases">
        <title>Aphidius gifuensis genome sequencing and assembly.</title>
        <authorList>
            <person name="Du Z."/>
        </authorList>
    </citation>
    <scope>NUCLEOTIDE SEQUENCE [LARGE SCALE GENOMIC DNA]</scope>
    <source>
        <strain evidence="2">YNYX2018</strain>
        <tissue evidence="2">Adults</tissue>
    </source>
</reference>
<feature type="region of interest" description="Disordered" evidence="1">
    <location>
        <begin position="1"/>
        <end position="22"/>
    </location>
</feature>
<dbReference type="EMBL" id="JACMRX010000001">
    <property type="protein sequence ID" value="KAF7998190.1"/>
    <property type="molecule type" value="Genomic_DNA"/>
</dbReference>
<evidence type="ECO:0000256" key="1">
    <source>
        <dbReference type="SAM" id="MobiDB-lite"/>
    </source>
</evidence>
<sequence length="422" mass="47749">MDTVSPGSFTDRMLRRASTSRVSFRQNTLLKSMDNKRNSMNENNDRLTDVSVVSSLTAAINDIENDIDALGTPHDLGKQSIVDNKTPTRKQSKYKRITSTGTPDSFNEKRIRRTSSRVSNSKRTLFDKSDSDNEVDENNDYQLNDSLMPSLSAALKDLDNECDALGIFPADDLKKPLGEIYQQNDQLTYKHSIDDKNKLQDNNAIKTCSIDALSPILPKSPEENIAPSGNYDANNHSDLASALETLENVIDDNMSAASELSTHKKKFLRKIANRFSAIIRTAKLCRSFSQRIKKGLRNSWTRRESLSNNLSPEIIDKLNCSKRKMEEIDKLLLNIKIEKESIKQAKKALAHCHLNSEFFGSKEEIDSERILLRAGIKKQLLNDKLKQLYDKQNDSIENPDDQQNSYADVKIDNVCLTLKKNT</sequence>
<evidence type="ECO:0000313" key="3">
    <source>
        <dbReference type="Proteomes" id="UP000639338"/>
    </source>
</evidence>
<feature type="compositionally biased region" description="Basic residues" evidence="1">
    <location>
        <begin position="87"/>
        <end position="96"/>
    </location>
</feature>
<organism evidence="2 3">
    <name type="scientific">Aphidius gifuensis</name>
    <name type="common">Parasitoid wasp</name>
    <dbReference type="NCBI Taxonomy" id="684658"/>
    <lineage>
        <taxon>Eukaryota</taxon>
        <taxon>Metazoa</taxon>
        <taxon>Ecdysozoa</taxon>
        <taxon>Arthropoda</taxon>
        <taxon>Hexapoda</taxon>
        <taxon>Insecta</taxon>
        <taxon>Pterygota</taxon>
        <taxon>Neoptera</taxon>
        <taxon>Endopterygota</taxon>
        <taxon>Hymenoptera</taxon>
        <taxon>Apocrita</taxon>
        <taxon>Ichneumonoidea</taxon>
        <taxon>Braconidae</taxon>
        <taxon>Aphidiinae</taxon>
        <taxon>Aphidius</taxon>
    </lineage>
</organism>
<evidence type="ECO:0000313" key="2">
    <source>
        <dbReference type="EMBL" id="KAF7998190.1"/>
    </source>
</evidence>
<dbReference type="OrthoDB" id="5915976at2759"/>